<protein>
    <recommendedName>
        <fullName evidence="3">STAS/SEC14 domain-containing protein</fullName>
    </recommendedName>
</protein>
<proteinExistence type="predicted"/>
<evidence type="ECO:0000313" key="2">
    <source>
        <dbReference type="Proteomes" id="UP000237682"/>
    </source>
</evidence>
<dbReference type="AlphaFoldDB" id="A0A2S9Q9D5"/>
<comment type="caution">
    <text evidence="1">The sequence shown here is derived from an EMBL/GenBank/DDBJ whole genome shotgun (WGS) entry which is preliminary data.</text>
</comment>
<evidence type="ECO:0008006" key="3">
    <source>
        <dbReference type="Google" id="ProtNLM"/>
    </source>
</evidence>
<dbReference type="Proteomes" id="UP000237682">
    <property type="component" value="Unassembled WGS sequence"/>
</dbReference>
<sequence>MVKLDKHGPLVILRYLPPYEDRDERAYLDALIEIGRNESVFALLAIFAGGGGLSQAGEREQALWFKATRERFERHCRALAIVRPDANPRMIETFQRLWSMPLTATCDEQAARHFIAQHMETA</sequence>
<evidence type="ECO:0000313" key="1">
    <source>
        <dbReference type="EMBL" id="PRH85904.1"/>
    </source>
</evidence>
<organism evidence="1 2">
    <name type="scientific">Labrys okinawensis</name>
    <dbReference type="NCBI Taxonomy" id="346911"/>
    <lineage>
        <taxon>Bacteria</taxon>
        <taxon>Pseudomonadati</taxon>
        <taxon>Pseudomonadota</taxon>
        <taxon>Alphaproteobacteria</taxon>
        <taxon>Hyphomicrobiales</taxon>
        <taxon>Xanthobacteraceae</taxon>
        <taxon>Labrys</taxon>
    </lineage>
</organism>
<dbReference type="OrthoDB" id="7865015at2"/>
<name>A0A2S9Q9D5_9HYPH</name>
<dbReference type="RefSeq" id="WP_105863899.1">
    <property type="nucleotide sequence ID" value="NZ_PUEJ01000007.1"/>
</dbReference>
<gene>
    <name evidence="1" type="ORF">C5L14_20405</name>
</gene>
<dbReference type="EMBL" id="PUEJ01000007">
    <property type="protein sequence ID" value="PRH85904.1"/>
    <property type="molecule type" value="Genomic_DNA"/>
</dbReference>
<accession>A0A2S9Q9D5</accession>
<reference evidence="1 2" key="1">
    <citation type="submission" date="2018-02" db="EMBL/GenBank/DDBJ databases">
        <title>Whole genome sequencing of endophytic bacterium.</title>
        <authorList>
            <person name="Eedara R."/>
            <person name="Podile A.R."/>
        </authorList>
    </citation>
    <scope>NUCLEOTIDE SEQUENCE [LARGE SCALE GENOMIC DNA]</scope>
    <source>
        <strain evidence="1 2">RP1T</strain>
    </source>
</reference>
<keyword evidence="2" id="KW-1185">Reference proteome</keyword>